<dbReference type="Proteomes" id="UP000678679">
    <property type="component" value="Chromosome 2"/>
</dbReference>
<gene>
    <name evidence="2" type="ORF">KMW28_25590</name>
</gene>
<feature type="chain" id="PRO_5043970820" evidence="1">
    <location>
        <begin position="24"/>
        <end position="120"/>
    </location>
</feature>
<dbReference type="EMBL" id="CP076133">
    <property type="protein sequence ID" value="QWG04269.1"/>
    <property type="molecule type" value="Genomic_DNA"/>
</dbReference>
<keyword evidence="1" id="KW-0732">Signal</keyword>
<evidence type="ECO:0000313" key="3">
    <source>
        <dbReference type="Proteomes" id="UP000678679"/>
    </source>
</evidence>
<sequence length="120" mass="13957">MKRLTPLILFVCLSILSMSFHIIKENTNDPVKENETNAHPALEVVAKINQRLSDNNQSDLKCVYKGGDIRIESKTEVLYTIPFHTENKYVTGFDKHRQLKYLYVLKDDGSQKIVDYHKFI</sequence>
<dbReference type="AlphaFoldDB" id="A0AAX1N9K5"/>
<dbReference type="RefSeq" id="WP_169663753.1">
    <property type="nucleotide sequence ID" value="NZ_CP076133.1"/>
</dbReference>
<reference evidence="2 3" key="1">
    <citation type="submission" date="2021-05" db="EMBL/GenBank/DDBJ databases">
        <title>Comparative genomic studies on the polysaccharide-degrading batcterial strains of the Flammeovirga genus.</title>
        <authorList>
            <person name="Zewei F."/>
            <person name="Zheng Z."/>
            <person name="Yu L."/>
            <person name="Ruyue G."/>
            <person name="Yanhong M."/>
            <person name="Yuanyuan C."/>
            <person name="Jingyan G."/>
            <person name="Wenjun H."/>
        </authorList>
    </citation>
    <scope>NUCLEOTIDE SEQUENCE [LARGE SCALE GENOMIC DNA]</scope>
    <source>
        <strain evidence="2 3">NBRC:100898</strain>
    </source>
</reference>
<protein>
    <submittedName>
        <fullName evidence="2">Uncharacterized protein</fullName>
    </submittedName>
</protein>
<proteinExistence type="predicted"/>
<evidence type="ECO:0000256" key="1">
    <source>
        <dbReference type="SAM" id="SignalP"/>
    </source>
</evidence>
<name>A0AAX1N9K5_9BACT</name>
<dbReference type="KEGG" id="fya:KMW28_25590"/>
<keyword evidence="3" id="KW-1185">Reference proteome</keyword>
<accession>A0AAX1N9K5</accession>
<organism evidence="2 3">
    <name type="scientific">Flammeovirga yaeyamensis</name>
    <dbReference type="NCBI Taxonomy" id="367791"/>
    <lineage>
        <taxon>Bacteria</taxon>
        <taxon>Pseudomonadati</taxon>
        <taxon>Bacteroidota</taxon>
        <taxon>Cytophagia</taxon>
        <taxon>Cytophagales</taxon>
        <taxon>Flammeovirgaceae</taxon>
        <taxon>Flammeovirga</taxon>
    </lineage>
</organism>
<evidence type="ECO:0000313" key="2">
    <source>
        <dbReference type="EMBL" id="QWG04269.1"/>
    </source>
</evidence>
<feature type="signal peptide" evidence="1">
    <location>
        <begin position="1"/>
        <end position="23"/>
    </location>
</feature>